<protein>
    <submittedName>
        <fullName evidence="1">Uncharacterized protein</fullName>
    </submittedName>
</protein>
<accession>A0A5J6WVZ6</accession>
<dbReference type="KEGG" id="asim:FE240_06945"/>
<gene>
    <name evidence="1" type="ORF">FE240_06945</name>
</gene>
<keyword evidence="2" id="KW-1185">Reference proteome</keyword>
<dbReference type="EMBL" id="CP040449">
    <property type="protein sequence ID" value="QFI54454.1"/>
    <property type="molecule type" value="Genomic_DNA"/>
</dbReference>
<reference evidence="1 2" key="1">
    <citation type="submission" date="2019-05" db="EMBL/GenBank/DDBJ databases">
        <title>OXA-830, a novel chromosomally encoded expanded-spectrum class D beta-lactamase in Aeromonas simiae.</title>
        <authorList>
            <person name="Zhou W."/>
            <person name="Chen Q."/>
        </authorList>
    </citation>
    <scope>NUCLEOTIDE SEQUENCE [LARGE SCALE GENOMIC DNA]</scope>
    <source>
        <strain evidence="1 2">A6</strain>
    </source>
</reference>
<dbReference type="Proteomes" id="UP000594034">
    <property type="component" value="Chromosome"/>
</dbReference>
<dbReference type="RefSeq" id="WP_193003922.1">
    <property type="nucleotide sequence ID" value="NZ_CP040449.1"/>
</dbReference>
<evidence type="ECO:0000313" key="1">
    <source>
        <dbReference type="EMBL" id="QFI54454.1"/>
    </source>
</evidence>
<organism evidence="1 2">
    <name type="scientific">Aeromonas simiae</name>
    <dbReference type="NCBI Taxonomy" id="218936"/>
    <lineage>
        <taxon>Bacteria</taxon>
        <taxon>Pseudomonadati</taxon>
        <taxon>Pseudomonadota</taxon>
        <taxon>Gammaproteobacteria</taxon>
        <taxon>Aeromonadales</taxon>
        <taxon>Aeromonadaceae</taxon>
        <taxon>Aeromonas</taxon>
    </lineage>
</organism>
<evidence type="ECO:0000313" key="2">
    <source>
        <dbReference type="Proteomes" id="UP000594034"/>
    </source>
</evidence>
<dbReference type="AlphaFoldDB" id="A0A5J6WVZ6"/>
<name>A0A5J6WVZ6_9GAMM</name>
<proteinExistence type="predicted"/>
<sequence>MLWIFLSFRLAQCEAKLSYQDEFGENGFSFTTQVIFFLKRDGRAMAYLSGSLKDGADTSDVYRHVYFNYKHQRSNQYYFDMTETNKMMRDTASNEQVAKMYKVLGLYRDIPIQIDEKEEYLMFGSKVLPMVLCVKQ</sequence>